<keyword evidence="5" id="KW-0378">Hydrolase</keyword>
<reference evidence="10" key="1">
    <citation type="journal article" date="2014" name="Int. J. Syst. Evol. Microbiol.">
        <title>Complete genome sequence of Corynebacterium casei LMG S-19264T (=DSM 44701T), isolated from a smear-ripened cheese.</title>
        <authorList>
            <consortium name="US DOE Joint Genome Institute (JGI-PGF)"/>
            <person name="Walter F."/>
            <person name="Albersmeier A."/>
            <person name="Kalinowski J."/>
            <person name="Ruckert C."/>
        </authorList>
    </citation>
    <scope>NUCLEOTIDE SEQUENCE</scope>
    <source>
        <strain evidence="10">CGMCC 1.10998</strain>
    </source>
</reference>
<gene>
    <name evidence="10" type="ORF">GCM10011396_50780</name>
</gene>
<comment type="subcellular location">
    <subcellularLocation>
        <location evidence="1">Cell membrane</location>
        <topology evidence="1">Multi-pass membrane protein</topology>
    </subcellularLocation>
</comment>
<dbReference type="InterPro" id="IPR014263">
    <property type="entry name" value="Methanolan_biosynth_EpsI"/>
</dbReference>
<dbReference type="AlphaFoldDB" id="A0A916XQK5"/>
<dbReference type="InterPro" id="IPR019127">
    <property type="entry name" value="Exosortase"/>
</dbReference>
<sequence length="510" mass="56865">MTTSTPANPPSNFIKGLIITGVLLIPFLFYLATAESIVSVWNSSETFAHGYIIAPISLVLIWLRRKSLMQMTVQPYWPALLALLACGLAWLLADLGEVQVIKQYSFVAMFPLAVVVLLGRRVSWAMAFPLFFVLLAVPFGEVFIAPLIDFTADFTILALQATGIPVLRDGSSFSIPSGNWSVVEACSGVRYLISSLTLGCLYAYLTYRSLKRQLAFVALSIVVPIIANGMRAYMIVMIGHLSGMQLAVGVDHIIYGWLFFGLVMFIMFWIGSFWRENKDDTVSEAERNQARLDNPPVSTGKVLVAAVAVVICIGIWPAYASYIKRISFNPAPAQLAGLHIDWQESASFTTWRPVFLPASAELDKAYQHNGERVNLLLKYYRNQTRDTALISSVNIMVPDHDDNWTKTNFSVRQESVANRQIVIRETQLKGPSGPMVVWHWYWLANRYTANNYVGKLLQTKEKVLMNGDDGASIIVYAPFNENPEEARTALRDFLNANLDAVQATLSANKK</sequence>
<proteinExistence type="predicted"/>
<dbReference type="InterPro" id="IPR017540">
    <property type="entry name" value="Exosortase-1"/>
</dbReference>
<dbReference type="NCBIfam" id="TIGR03109">
    <property type="entry name" value="exosort_XrtA"/>
    <property type="match status" value="1"/>
</dbReference>
<evidence type="ECO:0000313" key="11">
    <source>
        <dbReference type="Proteomes" id="UP000637423"/>
    </source>
</evidence>
<dbReference type="NCBIfam" id="TIGR02914">
    <property type="entry name" value="EpsI_fam"/>
    <property type="match status" value="1"/>
</dbReference>
<evidence type="ECO:0000256" key="4">
    <source>
        <dbReference type="ARBA" id="ARBA00022692"/>
    </source>
</evidence>
<keyword evidence="11" id="KW-1185">Reference proteome</keyword>
<dbReference type="GO" id="GO:0005886">
    <property type="term" value="C:plasma membrane"/>
    <property type="evidence" value="ECO:0007669"/>
    <property type="project" value="UniProtKB-SubCell"/>
</dbReference>
<feature type="transmembrane region" description="Helical" evidence="8">
    <location>
        <begin position="214"/>
        <end position="234"/>
    </location>
</feature>
<dbReference type="EMBL" id="BMED01000007">
    <property type="protein sequence ID" value="GGC97153.1"/>
    <property type="molecule type" value="Genomic_DNA"/>
</dbReference>
<keyword evidence="6 8" id="KW-1133">Transmembrane helix</keyword>
<evidence type="ECO:0000256" key="8">
    <source>
        <dbReference type="SAM" id="Phobius"/>
    </source>
</evidence>
<keyword evidence="2" id="KW-1003">Cell membrane</keyword>
<keyword evidence="4 8" id="KW-0812">Transmembrane</keyword>
<dbReference type="InterPro" id="IPR013426">
    <property type="entry name" value="EpsH-like"/>
</dbReference>
<evidence type="ECO:0000256" key="2">
    <source>
        <dbReference type="ARBA" id="ARBA00022475"/>
    </source>
</evidence>
<evidence type="ECO:0000313" key="10">
    <source>
        <dbReference type="EMBL" id="GGC97153.1"/>
    </source>
</evidence>
<feature type="domain" description="Methanolan biosynthesis EpsI" evidence="9">
    <location>
        <begin position="309"/>
        <end position="502"/>
    </location>
</feature>
<name>A0A916XQK5_9BURK</name>
<feature type="transmembrane region" description="Helical" evidence="8">
    <location>
        <begin position="12"/>
        <end position="34"/>
    </location>
</feature>
<organism evidence="10 11">
    <name type="scientific">Undibacterium terreum</name>
    <dbReference type="NCBI Taxonomy" id="1224302"/>
    <lineage>
        <taxon>Bacteria</taxon>
        <taxon>Pseudomonadati</taxon>
        <taxon>Pseudomonadota</taxon>
        <taxon>Betaproteobacteria</taxon>
        <taxon>Burkholderiales</taxon>
        <taxon>Oxalobacteraceae</taxon>
        <taxon>Undibacterium</taxon>
    </lineage>
</organism>
<dbReference type="Pfam" id="PF11984">
    <property type="entry name" value="DUF3485"/>
    <property type="match status" value="1"/>
</dbReference>
<evidence type="ECO:0000256" key="7">
    <source>
        <dbReference type="ARBA" id="ARBA00023136"/>
    </source>
</evidence>
<feature type="transmembrane region" description="Helical" evidence="8">
    <location>
        <begin position="126"/>
        <end position="148"/>
    </location>
</feature>
<evidence type="ECO:0000259" key="9">
    <source>
        <dbReference type="Pfam" id="PF11984"/>
    </source>
</evidence>
<feature type="transmembrane region" description="Helical" evidence="8">
    <location>
        <begin position="75"/>
        <end position="93"/>
    </location>
</feature>
<evidence type="ECO:0000256" key="5">
    <source>
        <dbReference type="ARBA" id="ARBA00022801"/>
    </source>
</evidence>
<dbReference type="Proteomes" id="UP000637423">
    <property type="component" value="Unassembled WGS sequence"/>
</dbReference>
<dbReference type="NCBIfam" id="TIGR04178">
    <property type="entry name" value="exo_archaeo"/>
    <property type="match status" value="1"/>
</dbReference>
<dbReference type="NCBIfam" id="TIGR02602">
    <property type="entry name" value="8TM_EpsH"/>
    <property type="match status" value="1"/>
</dbReference>
<keyword evidence="7 8" id="KW-0472">Membrane</keyword>
<dbReference type="RefSeq" id="WP_188568959.1">
    <property type="nucleotide sequence ID" value="NZ_BMED01000007.1"/>
</dbReference>
<evidence type="ECO:0000256" key="1">
    <source>
        <dbReference type="ARBA" id="ARBA00004651"/>
    </source>
</evidence>
<dbReference type="InterPro" id="IPR026392">
    <property type="entry name" value="Exo/Archaeosortase_dom"/>
</dbReference>
<protein>
    <submittedName>
        <fullName evidence="10">Exosortase A</fullName>
    </submittedName>
</protein>
<keyword evidence="3" id="KW-0645">Protease</keyword>
<feature type="transmembrane region" description="Helical" evidence="8">
    <location>
        <begin position="302"/>
        <end position="322"/>
    </location>
</feature>
<reference evidence="10" key="2">
    <citation type="submission" date="2020-09" db="EMBL/GenBank/DDBJ databases">
        <authorList>
            <person name="Sun Q."/>
            <person name="Zhou Y."/>
        </authorList>
    </citation>
    <scope>NUCLEOTIDE SEQUENCE</scope>
    <source>
        <strain evidence="10">CGMCC 1.10998</strain>
    </source>
</reference>
<feature type="transmembrane region" description="Helical" evidence="8">
    <location>
        <begin position="189"/>
        <end position="207"/>
    </location>
</feature>
<dbReference type="GO" id="GO:0006508">
    <property type="term" value="P:proteolysis"/>
    <property type="evidence" value="ECO:0007669"/>
    <property type="project" value="UniProtKB-KW"/>
</dbReference>
<evidence type="ECO:0000256" key="6">
    <source>
        <dbReference type="ARBA" id="ARBA00022989"/>
    </source>
</evidence>
<accession>A0A916XQK5</accession>
<feature type="transmembrane region" description="Helical" evidence="8">
    <location>
        <begin position="254"/>
        <end position="274"/>
    </location>
</feature>
<feature type="transmembrane region" description="Helical" evidence="8">
    <location>
        <begin position="99"/>
        <end position="119"/>
    </location>
</feature>
<comment type="caution">
    <text evidence="10">The sequence shown here is derived from an EMBL/GenBank/DDBJ whole genome shotgun (WGS) entry which is preliminary data.</text>
</comment>
<dbReference type="GO" id="GO:0008233">
    <property type="term" value="F:peptidase activity"/>
    <property type="evidence" value="ECO:0007669"/>
    <property type="project" value="UniProtKB-KW"/>
</dbReference>
<feature type="transmembrane region" description="Helical" evidence="8">
    <location>
        <begin position="46"/>
        <end position="63"/>
    </location>
</feature>
<dbReference type="Pfam" id="PF09721">
    <property type="entry name" value="Exosortase_EpsH"/>
    <property type="match status" value="1"/>
</dbReference>
<evidence type="ECO:0000256" key="3">
    <source>
        <dbReference type="ARBA" id="ARBA00022670"/>
    </source>
</evidence>